<comment type="similarity">
    <text evidence="2">Belongs to the GPAT/DAPAT family.</text>
</comment>
<evidence type="ECO:0000313" key="9">
    <source>
        <dbReference type="Proteomes" id="UP001642464"/>
    </source>
</evidence>
<organism evidence="8 9">
    <name type="scientific">Durusdinium trenchii</name>
    <dbReference type="NCBI Taxonomy" id="1381693"/>
    <lineage>
        <taxon>Eukaryota</taxon>
        <taxon>Sar</taxon>
        <taxon>Alveolata</taxon>
        <taxon>Dinophyceae</taxon>
        <taxon>Suessiales</taxon>
        <taxon>Symbiodiniaceae</taxon>
        <taxon>Durusdinium</taxon>
    </lineage>
</organism>
<dbReference type="SUPFAM" id="SSF51735">
    <property type="entry name" value="NAD(P)-binding Rossmann-fold domains"/>
    <property type="match status" value="1"/>
</dbReference>
<dbReference type="Proteomes" id="UP001642464">
    <property type="component" value="Unassembled WGS sequence"/>
</dbReference>
<reference evidence="8 9" key="1">
    <citation type="submission" date="2024-02" db="EMBL/GenBank/DDBJ databases">
        <authorList>
            <person name="Chen Y."/>
            <person name="Shah S."/>
            <person name="Dougan E. K."/>
            <person name="Thang M."/>
            <person name="Chan C."/>
        </authorList>
    </citation>
    <scope>NUCLEOTIDE SEQUENCE [LARGE SCALE GENOMIC DNA]</scope>
</reference>
<name>A0ABP0K8M8_9DINO</name>
<evidence type="ECO:0000256" key="5">
    <source>
        <dbReference type="ARBA" id="ARBA00023315"/>
    </source>
</evidence>
<dbReference type="InterPro" id="IPR045520">
    <property type="entry name" value="GPAT/DHAPAT_C"/>
</dbReference>
<dbReference type="CDD" id="cd07993">
    <property type="entry name" value="LPLAT_DHAPAT-like"/>
    <property type="match status" value="1"/>
</dbReference>
<evidence type="ECO:0000256" key="2">
    <source>
        <dbReference type="ARBA" id="ARBA00007937"/>
    </source>
</evidence>
<dbReference type="Pfam" id="PF01553">
    <property type="entry name" value="Acyltransferase"/>
    <property type="match status" value="1"/>
</dbReference>
<proteinExistence type="inferred from homology"/>
<evidence type="ECO:0000256" key="4">
    <source>
        <dbReference type="ARBA" id="ARBA00023136"/>
    </source>
</evidence>
<evidence type="ECO:0000313" key="8">
    <source>
        <dbReference type="EMBL" id="CAK9022477.1"/>
    </source>
</evidence>
<feature type="domain" description="Phospholipid/glycerol acyltransferase" evidence="7">
    <location>
        <begin position="653"/>
        <end position="783"/>
    </location>
</feature>
<sequence>MEQVRDVLRGQSVFVTGATGFVGKVLVEKLLRCFGGDVGKVFLLVRTGKGMQAQQRVESEIIASPIFETLQKQLGGGLTGKERVQTLCRDKLVAVSGDVTLKRLGISDEDFAQMEKDQVRIVFHCAASINFDDPLSDAVRLNTVGAMRVMGVSKTLGVRALVHVSTAYVNSNKASGVHVREEVYPLDFDPQEVVDKLRARGGDGIGGDNSAVRLSKLQMGIQGNFPNTYTLTKAMAEVMISRHRGNIPLAIVRPSIVGASWREPCPGWVDVVSAASAVFMGICLGVVTILPGNPRGVADIIPVDTVVNHMLLACADIYDKDELRVSHSCSSTYNPVRWRVVGGTVVASYLKWQPPVKLTPGPSKFRMVSSRQQFSLEWALRYTLPSMAYRSVAQLTGSASARSTAQSLELLVERSDYLVNLFQPFTLNEFFFETKRAKRWEAELDTGQLSVDVTDVAWPRYISNFVYGLNRFVLREDVIPVSESAVSHNDLSLSLGRMLHWDSDHHQISFPGIISDISWAYTSSRKPGYTQSGVLGRLMGLTGWKEGLMHEAKHVPRHTKRTAARMRQLVIQTSAVKAAIVAEASRKGKTRQEIAERAIGLFDEIASTMVDTPPRSFGWGLRKVWRRIYDGIRVHEEGLQKLRDLAAEAKTPIVLVPTHRSYVDFLMLSFVMFALNLPAPYIASTTDFLGMKGVSSLLRASGAFFLRRHGAFQSDPLYEAVFTQYIQQLLVDRQIVEYYIEGTRSRSGKCLEPKDGVTRMCIEPVLDGRVEDVVFVPISIDYEKPIEATVYSHEMLGTSKPPETTENLLKSVMLLGKTFGFVSIQFGEHLSVQGMLRDRAANRALQATPTLAMRARALDLQLVDCMHEASVCMPIHLVATLLLMFRHGVSLEQLAPSVEWLREEVLLRGGHVACAEGEHRVELVKRALRLLGPVVEERQSPRVFEVSVTRSPKDFHNMVILGYYRNKIIHLFDLEALWATVLYAKWANPQPEQGTDQVVGQEDSGLPWQPHGAERRRTLDVKPTASDRSPRDQEVDTAQVSKPRIVAHVAEVAEDVAFLSRMMHREFVRGGRGEPGVLAGSLDSLKARGVVVEAGDTLSVHASIESERVFGLLCSMMWPFIDSYYVAASALIALLPNAQVTWSTLLQRMLMLAENLYHDRIILHYESCSSDTLSNALRTFADWGVLDIQPRMQPKVPGRPSRTEVIVQLKPALAQRSTLQALIDRIDRLRGPVLANARGDVVSTVANFPLLARI</sequence>
<evidence type="ECO:0000256" key="6">
    <source>
        <dbReference type="SAM" id="MobiDB-lite"/>
    </source>
</evidence>
<comment type="subcellular location">
    <subcellularLocation>
        <location evidence="1">Endomembrane system</location>
        <topology evidence="1">Peripheral membrane protein</topology>
    </subcellularLocation>
</comment>
<evidence type="ECO:0000256" key="1">
    <source>
        <dbReference type="ARBA" id="ARBA00004184"/>
    </source>
</evidence>
<dbReference type="Pfam" id="PF07993">
    <property type="entry name" value="NAD_binding_4"/>
    <property type="match status" value="1"/>
</dbReference>
<protein>
    <submittedName>
        <fullName evidence="8">Fatty acyl-CoA reductase 2</fullName>
    </submittedName>
</protein>
<dbReference type="SUPFAM" id="SSF69593">
    <property type="entry name" value="Glycerol-3-phosphate (1)-acyltransferase"/>
    <property type="match status" value="1"/>
</dbReference>
<keyword evidence="4" id="KW-0472">Membrane</keyword>
<keyword evidence="9" id="KW-1185">Reference proteome</keyword>
<dbReference type="InterPro" id="IPR002123">
    <property type="entry name" value="Plipid/glycerol_acylTrfase"/>
</dbReference>
<evidence type="ECO:0000259" key="7">
    <source>
        <dbReference type="SMART" id="SM00563"/>
    </source>
</evidence>
<dbReference type="EMBL" id="CAXAMM010010156">
    <property type="protein sequence ID" value="CAK9022477.1"/>
    <property type="molecule type" value="Genomic_DNA"/>
</dbReference>
<dbReference type="PANTHER" id="PTHR12563:SF17">
    <property type="entry name" value="DIHYDROXYACETONE PHOSPHATE ACYLTRANSFERASE"/>
    <property type="match status" value="1"/>
</dbReference>
<dbReference type="Gene3D" id="3.40.50.720">
    <property type="entry name" value="NAD(P)-binding Rossmann-like Domain"/>
    <property type="match status" value="1"/>
</dbReference>
<dbReference type="InterPro" id="IPR041728">
    <property type="entry name" value="GPAT/DHAPAT_LPLAT"/>
</dbReference>
<gene>
    <name evidence="8" type="ORF">SCF082_LOCUS15801</name>
</gene>
<accession>A0ABP0K8M8</accession>
<dbReference type="PANTHER" id="PTHR12563">
    <property type="entry name" value="GLYCEROL-3-PHOSPHATE ACYLTRANSFERASE"/>
    <property type="match status" value="1"/>
</dbReference>
<dbReference type="InterPro" id="IPR013120">
    <property type="entry name" value="FAR_NAD-bd"/>
</dbReference>
<dbReference type="InterPro" id="IPR022284">
    <property type="entry name" value="GPAT/DHAPAT"/>
</dbReference>
<comment type="caution">
    <text evidence="8">The sequence shown here is derived from an EMBL/GenBank/DDBJ whole genome shotgun (WGS) entry which is preliminary data.</text>
</comment>
<dbReference type="InterPro" id="IPR036291">
    <property type="entry name" value="NAD(P)-bd_dom_sf"/>
</dbReference>
<feature type="region of interest" description="Disordered" evidence="6">
    <location>
        <begin position="992"/>
        <end position="1038"/>
    </location>
</feature>
<dbReference type="SMART" id="SM00563">
    <property type="entry name" value="PlsC"/>
    <property type="match status" value="1"/>
</dbReference>
<dbReference type="CDD" id="cd05236">
    <property type="entry name" value="FAR-N_SDR_e"/>
    <property type="match status" value="1"/>
</dbReference>
<dbReference type="Pfam" id="PF19277">
    <property type="entry name" value="GPAT_C"/>
    <property type="match status" value="1"/>
</dbReference>
<keyword evidence="5" id="KW-0012">Acyltransferase</keyword>
<keyword evidence="3" id="KW-0808">Transferase</keyword>
<evidence type="ECO:0000256" key="3">
    <source>
        <dbReference type="ARBA" id="ARBA00022679"/>
    </source>
</evidence>